<keyword evidence="12" id="KW-0175">Coiled coil</keyword>
<keyword evidence="7 11" id="KW-0067">ATP-binding</keyword>
<evidence type="ECO:0000256" key="1">
    <source>
        <dbReference type="ARBA" id="ARBA00008226"/>
    </source>
</evidence>
<dbReference type="InterPro" id="IPR018162">
    <property type="entry name" value="Ala-tRNA-ligase_IIc_anticod-bd"/>
</dbReference>
<dbReference type="Proteomes" id="UP000063965">
    <property type="component" value="Chromosome"/>
</dbReference>
<evidence type="ECO:0000256" key="10">
    <source>
        <dbReference type="ARBA" id="ARBA00023146"/>
    </source>
</evidence>
<protein>
    <recommendedName>
        <fullName evidence="11">Alanine--tRNA ligase</fullName>
        <ecNumber evidence="11">6.1.1.7</ecNumber>
    </recommendedName>
    <alternativeName>
        <fullName evidence="11">Alanyl-tRNA synthetase</fullName>
        <shortName evidence="11">AlaRS</shortName>
    </alternativeName>
</protein>
<dbReference type="Pfam" id="PF01411">
    <property type="entry name" value="tRNA-synt_2c"/>
    <property type="match status" value="1"/>
</dbReference>
<dbReference type="InterPro" id="IPR018164">
    <property type="entry name" value="Ala-tRNA-synth_IIc_N"/>
</dbReference>
<dbReference type="Pfam" id="PF02272">
    <property type="entry name" value="DHHA1"/>
    <property type="match status" value="1"/>
</dbReference>
<evidence type="ECO:0000256" key="4">
    <source>
        <dbReference type="ARBA" id="ARBA00022723"/>
    </source>
</evidence>
<feature type="domain" description="Alanyl-transfer RNA synthetases family profile" evidence="13">
    <location>
        <begin position="5"/>
        <end position="701"/>
    </location>
</feature>
<comment type="cofactor">
    <cofactor evidence="11">
        <name>Zn(2+)</name>
        <dbReference type="ChEBI" id="CHEBI:29105"/>
    </cofactor>
    <text evidence="11">Binds 1 zinc ion per subunit.</text>
</comment>
<keyword evidence="4 11" id="KW-0479">Metal-binding</keyword>
<feature type="binding site" evidence="11">
    <location>
        <position position="662"/>
    </location>
    <ligand>
        <name>Zn(2+)</name>
        <dbReference type="ChEBI" id="CHEBI:29105"/>
    </ligand>
</feature>
<evidence type="ECO:0000259" key="13">
    <source>
        <dbReference type="PROSITE" id="PS50860"/>
    </source>
</evidence>
<keyword evidence="2 11" id="KW-0820">tRNA-binding</keyword>
<keyword evidence="5 11" id="KW-0547">Nucleotide-binding</keyword>
<evidence type="ECO:0000256" key="5">
    <source>
        <dbReference type="ARBA" id="ARBA00022741"/>
    </source>
</evidence>
<dbReference type="NCBIfam" id="TIGR00344">
    <property type="entry name" value="alaS"/>
    <property type="match status" value="1"/>
</dbReference>
<feature type="coiled-coil region" evidence="12">
    <location>
        <begin position="699"/>
        <end position="744"/>
    </location>
</feature>
<dbReference type="SMART" id="SM00863">
    <property type="entry name" value="tRNA_SAD"/>
    <property type="match status" value="1"/>
</dbReference>
<dbReference type="PANTHER" id="PTHR11777">
    <property type="entry name" value="ALANYL-TRNA SYNTHETASE"/>
    <property type="match status" value="1"/>
</dbReference>
<proteinExistence type="inferred from homology"/>
<reference evidence="14 15" key="1">
    <citation type="journal article" date="2015" name="Genome Biol. Evol.">
        <title>Distinctive Genome Reduction Rates Revealed by Genomic Analyses of Two Coxiella-Like Endosymbionts in Ticks.</title>
        <authorList>
            <person name="Gottlieb Y."/>
            <person name="Lalzar I."/>
            <person name="Klasson L."/>
        </authorList>
    </citation>
    <scope>NUCLEOTIDE SEQUENCE [LARGE SCALE GENOMIC DNA]</scope>
    <source>
        <strain evidence="14 15">CRt</strain>
    </source>
</reference>
<accession>A0ABN4HR22</accession>
<feature type="binding site" evidence="11">
    <location>
        <position position="560"/>
    </location>
    <ligand>
        <name>Zn(2+)</name>
        <dbReference type="ChEBI" id="CHEBI:29105"/>
    </ligand>
</feature>
<evidence type="ECO:0000313" key="15">
    <source>
        <dbReference type="Proteomes" id="UP000063965"/>
    </source>
</evidence>
<keyword evidence="15" id="KW-1185">Reference proteome</keyword>
<keyword evidence="6 11" id="KW-0862">Zinc</keyword>
<dbReference type="Gene3D" id="3.30.980.10">
    <property type="entry name" value="Threonyl-trna Synthetase, Chain A, domain 2"/>
    <property type="match status" value="1"/>
</dbReference>
<evidence type="ECO:0000256" key="12">
    <source>
        <dbReference type="SAM" id="Coils"/>
    </source>
</evidence>
<dbReference type="PRINTS" id="PR00980">
    <property type="entry name" value="TRNASYNTHALA"/>
</dbReference>
<comment type="function">
    <text evidence="11">Catalyzes the attachment of alanine to tRNA(Ala) in a two-step reaction: alanine is first activated by ATP to form Ala-AMP and then transferred to the acceptor end of tRNA(Ala). Also edits incorrectly charged Ser-tRNA(Ala) and Gly-tRNA(Ala) via its editing domain.</text>
</comment>
<keyword evidence="3 11" id="KW-0436">Ligase</keyword>
<dbReference type="InterPro" id="IPR018165">
    <property type="entry name" value="Ala-tRNA-synth_IIc_core"/>
</dbReference>
<sequence>MSNYMNSNQLRQIFIEYFKKLDHEVVSSSSLVNENDPTLLFTNSGMVQFKDVFLGIDRCPYQRAVSIQKCMRAGGKHNDLENVGYTSRHHTFFEMLGNFSFGDYFKREAIDYAWRFLTEVLELPKERLWVTVFGNDPESEAIWLKEMKIDPQRFSRCGEKENFWQMGDSGPCGPCTEIFYDHGPTVAGGPPGSPDADGDRYVEIWNLVFIQYNRDLTGKLYLLAKPSVDTGMGLERIAAVMQGVHDNYDIELFQYLLKTLGSLIGNDDFRNTSMRVIVDHIRSAAFLIADGVIPSNEGRGYVLRRIIRRAVRHGYKLGQQETFFYQLVTPLTKVMGDAYPEPYRTQPIIEQVIYQEEIQFSRTLSKGLKILDQEMAELSHREIPGEMIFQLYDTYGFPPDLTADIARERNFTMDYTGFNKAMERQREQSQQAQQFTLDHTQKVHISGETEFIGYETLNAEASVTVLLEDNKPVTVLNEGRKGVVVLDRTPFYAESGGQVGDRGYLFFEFGRFRVKDTQKQGVVYLHIGEMVKGTLHVKDKVEAKVDSSRFDIMRNHSATHLLHEALRRVLGNHVMQKGSLVEAKHLRFDFSHPRPMIRQELQAVEKLVNQQIQANLTSNVNVMTPEEAKEFGALALFGERYRERVRVLKMGDFSTEICGGTHTKRTGEIGLFKIVSESACAAGIRRIEAVTGQVALSYIETEEEELENLSNLLKTNRDKLILKLNQVLEENRNREKELIKLKRQMASQQLSYLINEAVDIQGVKVLTSKVEAVDHDTLRAMVDELKQKLRKAAIVLAIVEKDRVQLISGVTKNSLDYFNATELLMSVAVQVGGRGGGRPDMAQGGGDSPERLNEALDSVYEWVKEKLTATAGTLKH</sequence>
<dbReference type="HAMAP" id="MF_00036_B">
    <property type="entry name" value="Ala_tRNA_synth_B"/>
    <property type="match status" value="1"/>
</dbReference>
<organism evidence="14 15">
    <name type="scientific">Candidatus Coxiella mudrowiae</name>
    <dbReference type="NCBI Taxonomy" id="2054173"/>
    <lineage>
        <taxon>Bacteria</taxon>
        <taxon>Pseudomonadati</taxon>
        <taxon>Pseudomonadota</taxon>
        <taxon>Gammaproteobacteria</taxon>
        <taxon>Legionellales</taxon>
        <taxon>Coxiellaceae</taxon>
        <taxon>Coxiella</taxon>
    </lineage>
</organism>
<keyword evidence="9 11" id="KW-0648">Protein biosynthesis</keyword>
<dbReference type="Pfam" id="PF07973">
    <property type="entry name" value="tRNA_SAD"/>
    <property type="match status" value="1"/>
</dbReference>
<dbReference type="SUPFAM" id="SSF55186">
    <property type="entry name" value="ThrRS/AlaRS common domain"/>
    <property type="match status" value="1"/>
</dbReference>
<evidence type="ECO:0000256" key="9">
    <source>
        <dbReference type="ARBA" id="ARBA00022917"/>
    </source>
</evidence>
<dbReference type="EMBL" id="CP011126">
    <property type="protein sequence ID" value="AKQ33701.1"/>
    <property type="molecule type" value="Genomic_DNA"/>
</dbReference>
<evidence type="ECO:0000256" key="8">
    <source>
        <dbReference type="ARBA" id="ARBA00022884"/>
    </source>
</evidence>
<evidence type="ECO:0000256" key="2">
    <source>
        <dbReference type="ARBA" id="ARBA00022555"/>
    </source>
</evidence>
<evidence type="ECO:0000256" key="7">
    <source>
        <dbReference type="ARBA" id="ARBA00022840"/>
    </source>
</evidence>
<dbReference type="EC" id="6.1.1.7" evidence="11"/>
<dbReference type="CDD" id="cd00673">
    <property type="entry name" value="AlaRS_core"/>
    <property type="match status" value="1"/>
</dbReference>
<comment type="similarity">
    <text evidence="1 11">Belongs to the class-II aminoacyl-tRNA synthetase family.</text>
</comment>
<dbReference type="Gene3D" id="3.30.930.10">
    <property type="entry name" value="Bira Bifunctional Protein, Domain 2"/>
    <property type="match status" value="1"/>
</dbReference>
<comment type="subcellular location">
    <subcellularLocation>
        <location evidence="11">Cytoplasm</location>
    </subcellularLocation>
</comment>
<keyword evidence="8 11" id="KW-0694">RNA-binding</keyword>
<dbReference type="InterPro" id="IPR045864">
    <property type="entry name" value="aa-tRNA-synth_II/BPL/LPL"/>
</dbReference>
<dbReference type="Gene3D" id="6.10.250.550">
    <property type="match status" value="1"/>
</dbReference>
<keyword evidence="10 11" id="KW-0030">Aminoacyl-tRNA synthetase</keyword>
<evidence type="ECO:0000256" key="6">
    <source>
        <dbReference type="ARBA" id="ARBA00022833"/>
    </source>
</evidence>
<keyword evidence="11" id="KW-0963">Cytoplasm</keyword>
<dbReference type="SUPFAM" id="SSF101353">
    <property type="entry name" value="Putative anticodon-binding domain of alanyl-tRNA synthetase (AlaRS)"/>
    <property type="match status" value="1"/>
</dbReference>
<dbReference type="SUPFAM" id="SSF55681">
    <property type="entry name" value="Class II aaRS and biotin synthetases"/>
    <property type="match status" value="1"/>
</dbReference>
<gene>
    <name evidence="11 14" type="primary">alaS</name>
    <name evidence="14" type="ORF">CleRT_10060</name>
</gene>
<dbReference type="PANTHER" id="PTHR11777:SF9">
    <property type="entry name" value="ALANINE--TRNA LIGASE, CYTOPLASMIC"/>
    <property type="match status" value="1"/>
</dbReference>
<evidence type="ECO:0000256" key="3">
    <source>
        <dbReference type="ARBA" id="ARBA00022598"/>
    </source>
</evidence>
<dbReference type="InterPro" id="IPR023033">
    <property type="entry name" value="Ala_tRNA_ligase_euk/bac"/>
</dbReference>
<feature type="binding site" evidence="11">
    <location>
        <position position="556"/>
    </location>
    <ligand>
        <name>Zn(2+)</name>
        <dbReference type="ChEBI" id="CHEBI:29105"/>
    </ligand>
</feature>
<dbReference type="GO" id="GO:0016874">
    <property type="term" value="F:ligase activity"/>
    <property type="evidence" value="ECO:0007669"/>
    <property type="project" value="UniProtKB-KW"/>
</dbReference>
<comment type="domain">
    <text evidence="11">Consists of three domains; the N-terminal catalytic domain, the editing domain and the C-terminal C-Ala domain. The editing domain removes incorrectly charged amino acids, while the C-Ala domain, along with tRNA(Ala), serves as a bridge to cooperatively bring together the editing and aminoacylation centers thus stimulating deacylation of misacylated tRNAs.</text>
</comment>
<dbReference type="InterPro" id="IPR012947">
    <property type="entry name" value="tRNA_SAD"/>
</dbReference>
<dbReference type="Gene3D" id="3.10.310.40">
    <property type="match status" value="1"/>
</dbReference>
<comment type="catalytic activity">
    <reaction evidence="11">
        <text>tRNA(Ala) + L-alanine + ATP = L-alanyl-tRNA(Ala) + AMP + diphosphate</text>
        <dbReference type="Rhea" id="RHEA:12540"/>
        <dbReference type="Rhea" id="RHEA-COMP:9657"/>
        <dbReference type="Rhea" id="RHEA-COMP:9923"/>
        <dbReference type="ChEBI" id="CHEBI:30616"/>
        <dbReference type="ChEBI" id="CHEBI:33019"/>
        <dbReference type="ChEBI" id="CHEBI:57972"/>
        <dbReference type="ChEBI" id="CHEBI:78442"/>
        <dbReference type="ChEBI" id="CHEBI:78497"/>
        <dbReference type="ChEBI" id="CHEBI:456215"/>
        <dbReference type="EC" id="6.1.1.7"/>
    </reaction>
</comment>
<dbReference type="InterPro" id="IPR018163">
    <property type="entry name" value="Thr/Ala-tRNA-synth_IIc_edit"/>
</dbReference>
<dbReference type="InterPro" id="IPR002318">
    <property type="entry name" value="Ala-tRNA-lgiase_IIc"/>
</dbReference>
<dbReference type="PROSITE" id="PS50860">
    <property type="entry name" value="AA_TRNA_LIGASE_II_ALA"/>
    <property type="match status" value="1"/>
</dbReference>
<dbReference type="Gene3D" id="2.40.30.130">
    <property type="match status" value="1"/>
</dbReference>
<name>A0ABN4HR22_9COXI</name>
<evidence type="ECO:0000256" key="11">
    <source>
        <dbReference type="HAMAP-Rule" id="MF_00036"/>
    </source>
</evidence>
<dbReference type="SUPFAM" id="SSF50447">
    <property type="entry name" value="Translation proteins"/>
    <property type="match status" value="1"/>
</dbReference>
<dbReference type="InterPro" id="IPR009000">
    <property type="entry name" value="Transl_B-barrel_sf"/>
</dbReference>
<evidence type="ECO:0000313" key="14">
    <source>
        <dbReference type="EMBL" id="AKQ33701.1"/>
    </source>
</evidence>
<dbReference type="InterPro" id="IPR050058">
    <property type="entry name" value="Ala-tRNA_ligase"/>
</dbReference>
<dbReference type="InterPro" id="IPR003156">
    <property type="entry name" value="DHHA1_dom"/>
</dbReference>
<feature type="binding site" evidence="11">
    <location>
        <position position="658"/>
    </location>
    <ligand>
        <name>Zn(2+)</name>
        <dbReference type="ChEBI" id="CHEBI:29105"/>
    </ligand>
</feature>
<dbReference type="Gene3D" id="3.30.54.20">
    <property type="match status" value="1"/>
</dbReference>